<dbReference type="STRING" id="1884261.A0A5C3Q6T6"/>
<organism evidence="3 4">
    <name type="scientific">Pterulicium gracile</name>
    <dbReference type="NCBI Taxonomy" id="1884261"/>
    <lineage>
        <taxon>Eukaryota</taxon>
        <taxon>Fungi</taxon>
        <taxon>Dikarya</taxon>
        <taxon>Basidiomycota</taxon>
        <taxon>Agaricomycotina</taxon>
        <taxon>Agaricomycetes</taxon>
        <taxon>Agaricomycetidae</taxon>
        <taxon>Agaricales</taxon>
        <taxon>Pleurotineae</taxon>
        <taxon>Pterulaceae</taxon>
        <taxon>Pterulicium</taxon>
    </lineage>
</organism>
<feature type="compositionally biased region" description="Low complexity" evidence="1">
    <location>
        <begin position="96"/>
        <end position="109"/>
    </location>
</feature>
<accession>A0A5C3Q6T6</accession>
<feature type="compositionally biased region" description="Polar residues" evidence="1">
    <location>
        <begin position="1"/>
        <end position="13"/>
    </location>
</feature>
<feature type="region of interest" description="Disordered" evidence="1">
    <location>
        <begin position="46"/>
        <end position="109"/>
    </location>
</feature>
<evidence type="ECO:0000313" key="3">
    <source>
        <dbReference type="EMBL" id="TFK97824.1"/>
    </source>
</evidence>
<gene>
    <name evidence="3" type="ORF">BDV98DRAFT_251640</name>
</gene>
<name>A0A5C3Q6T6_9AGAR</name>
<evidence type="ECO:0000313" key="4">
    <source>
        <dbReference type="Proteomes" id="UP000305067"/>
    </source>
</evidence>
<dbReference type="InterPro" id="IPR046522">
    <property type="entry name" value="DUF6699"/>
</dbReference>
<feature type="domain" description="DUF6699" evidence="2">
    <location>
        <begin position="157"/>
        <end position="291"/>
    </location>
</feature>
<keyword evidence="4" id="KW-1185">Reference proteome</keyword>
<feature type="compositionally biased region" description="Pro residues" evidence="1">
    <location>
        <begin position="46"/>
        <end position="58"/>
    </location>
</feature>
<proteinExistence type="predicted"/>
<evidence type="ECO:0000256" key="1">
    <source>
        <dbReference type="SAM" id="MobiDB-lite"/>
    </source>
</evidence>
<reference evidence="3 4" key="1">
    <citation type="journal article" date="2019" name="Nat. Ecol. Evol.">
        <title>Megaphylogeny resolves global patterns of mushroom evolution.</title>
        <authorList>
            <person name="Varga T."/>
            <person name="Krizsan K."/>
            <person name="Foldi C."/>
            <person name="Dima B."/>
            <person name="Sanchez-Garcia M."/>
            <person name="Sanchez-Ramirez S."/>
            <person name="Szollosi G.J."/>
            <person name="Szarkandi J.G."/>
            <person name="Papp V."/>
            <person name="Albert L."/>
            <person name="Andreopoulos W."/>
            <person name="Angelini C."/>
            <person name="Antonin V."/>
            <person name="Barry K.W."/>
            <person name="Bougher N.L."/>
            <person name="Buchanan P."/>
            <person name="Buyck B."/>
            <person name="Bense V."/>
            <person name="Catcheside P."/>
            <person name="Chovatia M."/>
            <person name="Cooper J."/>
            <person name="Damon W."/>
            <person name="Desjardin D."/>
            <person name="Finy P."/>
            <person name="Geml J."/>
            <person name="Haridas S."/>
            <person name="Hughes K."/>
            <person name="Justo A."/>
            <person name="Karasinski D."/>
            <person name="Kautmanova I."/>
            <person name="Kiss B."/>
            <person name="Kocsube S."/>
            <person name="Kotiranta H."/>
            <person name="LaButti K.M."/>
            <person name="Lechner B.E."/>
            <person name="Liimatainen K."/>
            <person name="Lipzen A."/>
            <person name="Lukacs Z."/>
            <person name="Mihaltcheva S."/>
            <person name="Morgado L.N."/>
            <person name="Niskanen T."/>
            <person name="Noordeloos M.E."/>
            <person name="Ohm R.A."/>
            <person name="Ortiz-Santana B."/>
            <person name="Ovrebo C."/>
            <person name="Racz N."/>
            <person name="Riley R."/>
            <person name="Savchenko A."/>
            <person name="Shiryaev A."/>
            <person name="Soop K."/>
            <person name="Spirin V."/>
            <person name="Szebenyi C."/>
            <person name="Tomsovsky M."/>
            <person name="Tulloss R.E."/>
            <person name="Uehling J."/>
            <person name="Grigoriev I.V."/>
            <person name="Vagvolgyi C."/>
            <person name="Papp T."/>
            <person name="Martin F.M."/>
            <person name="Miettinen O."/>
            <person name="Hibbett D.S."/>
            <person name="Nagy L.G."/>
        </authorList>
    </citation>
    <scope>NUCLEOTIDE SEQUENCE [LARGE SCALE GENOMIC DNA]</scope>
    <source>
        <strain evidence="3 4">CBS 309.79</strain>
    </source>
</reference>
<feature type="region of interest" description="Disordered" evidence="1">
    <location>
        <begin position="1"/>
        <end position="22"/>
    </location>
</feature>
<sequence length="305" mass="34058">MTSPYVYTPPSSDSRQHGIHFDTPYHLKHSPFSPFIPEILPFSSPRSPPGDVLPPTPYLSPIELPSVGQSPRQDTSKLPSTTSGHRRNTSCPVPLAPSSSPASRRTSASLSASPNCRRIWSSFSHYLFSSSYTISDSRPLLHPYLDSQIPSRSDFLFDLALPTFSPMRIKHQHDGVLLTVEELAHPATYPHLTTLHIVCDLIPNWPMKLTYHGSGAPQPITLGDALFVIHSNLHERITSRDWAQLPKEWQAEVSKAYSRRCRKSGVEQTQRAEGVKRVDFLGGKVRFMGLEWIGEGRVRLVVGCC</sequence>
<protein>
    <recommendedName>
        <fullName evidence="2">DUF6699 domain-containing protein</fullName>
    </recommendedName>
</protein>
<dbReference type="EMBL" id="ML178844">
    <property type="protein sequence ID" value="TFK97824.1"/>
    <property type="molecule type" value="Genomic_DNA"/>
</dbReference>
<dbReference type="Pfam" id="PF20415">
    <property type="entry name" value="DUF6699"/>
    <property type="match status" value="1"/>
</dbReference>
<dbReference type="AlphaFoldDB" id="A0A5C3Q6T6"/>
<evidence type="ECO:0000259" key="2">
    <source>
        <dbReference type="Pfam" id="PF20415"/>
    </source>
</evidence>
<dbReference type="Proteomes" id="UP000305067">
    <property type="component" value="Unassembled WGS sequence"/>
</dbReference>
<feature type="compositionally biased region" description="Polar residues" evidence="1">
    <location>
        <begin position="67"/>
        <end position="83"/>
    </location>
</feature>
<dbReference type="OrthoDB" id="3251728at2759"/>